<sequence length="335" mass="38786">MFGGKMLLVKNWQLASEVDHSIKEWDASQNGDLTSTPFWKSTKRPTFRKLSQYVFLPKGAGRERSQYITVGEILLKLDFCSALHQLSRFQYVCRFLELVIQNHYSSLSGSALKCLFGIVEEAVNVAMETKYNVNQVRSIIKTLIKALQLHTKSYIGGKAGWNCHYHIAHVWLNQLNNIQYEERQDDGKPALTDLPEECLTQILKKMQDHCDITHTGEANKLLHGLSSEWKLWRDFCRFHFSKEHLAPAIPKNKLDYEIDWKKIYKKLRTKHGVHEVFADQLQLCCHCYCLFWMGGTHPCSIDVPLERGQRAPEHQVARSRGISPKQLSDMFPLPR</sequence>
<dbReference type="GeneID" id="756255"/>
<accession>A0A7M7SXQ8</accession>
<keyword evidence="4" id="KW-0539">Nucleus</keyword>
<keyword evidence="6" id="KW-1185">Reference proteome</keyword>
<evidence type="ECO:0000256" key="3">
    <source>
        <dbReference type="ARBA" id="ARBA00022786"/>
    </source>
</evidence>
<dbReference type="AlphaFoldDB" id="A0A7M7SXQ8"/>
<dbReference type="UniPathway" id="UPA00143"/>
<dbReference type="EnsemblMetazoa" id="XM_030983181">
    <property type="protein sequence ID" value="XP_030839041"/>
    <property type="gene ID" value="LOC756255"/>
</dbReference>
<evidence type="ECO:0000313" key="6">
    <source>
        <dbReference type="Proteomes" id="UP000007110"/>
    </source>
</evidence>
<evidence type="ECO:0000256" key="4">
    <source>
        <dbReference type="ARBA" id="ARBA00023242"/>
    </source>
</evidence>
<evidence type="ECO:0000313" key="5">
    <source>
        <dbReference type="EnsemblMetazoa" id="XP_030839041"/>
    </source>
</evidence>
<dbReference type="GO" id="GO:0016567">
    <property type="term" value="P:protein ubiquitination"/>
    <property type="evidence" value="ECO:0007669"/>
    <property type="project" value="UniProtKB-UniPathway"/>
</dbReference>
<protein>
    <recommendedName>
        <fullName evidence="7">F-box domain-containing protein</fullName>
    </recommendedName>
</protein>
<dbReference type="PANTHER" id="PTHR13123">
    <property type="entry name" value="LD30288P"/>
    <property type="match status" value="1"/>
</dbReference>
<dbReference type="Proteomes" id="UP000007110">
    <property type="component" value="Unassembled WGS sequence"/>
</dbReference>
<dbReference type="RefSeq" id="XP_030839041.1">
    <property type="nucleotide sequence ID" value="XM_030983181.1"/>
</dbReference>
<proteinExistence type="predicted"/>
<dbReference type="PANTHER" id="PTHR13123:SF7">
    <property type="entry name" value="LD30288P"/>
    <property type="match status" value="1"/>
</dbReference>
<evidence type="ECO:0000256" key="1">
    <source>
        <dbReference type="ARBA" id="ARBA00004123"/>
    </source>
</evidence>
<evidence type="ECO:0008006" key="7">
    <source>
        <dbReference type="Google" id="ProtNLM"/>
    </source>
</evidence>
<organism evidence="5 6">
    <name type="scientific">Strongylocentrotus purpuratus</name>
    <name type="common">Purple sea urchin</name>
    <dbReference type="NCBI Taxonomy" id="7668"/>
    <lineage>
        <taxon>Eukaryota</taxon>
        <taxon>Metazoa</taxon>
        <taxon>Echinodermata</taxon>
        <taxon>Eleutherozoa</taxon>
        <taxon>Echinozoa</taxon>
        <taxon>Echinoidea</taxon>
        <taxon>Euechinoidea</taxon>
        <taxon>Echinacea</taxon>
        <taxon>Camarodonta</taxon>
        <taxon>Echinidea</taxon>
        <taxon>Strongylocentrotidae</taxon>
        <taxon>Strongylocentrotus</taxon>
    </lineage>
</organism>
<comment type="subcellular location">
    <subcellularLocation>
        <location evidence="1">Nucleus</location>
    </subcellularLocation>
</comment>
<reference evidence="6" key="1">
    <citation type="submission" date="2015-02" db="EMBL/GenBank/DDBJ databases">
        <title>Genome sequencing for Strongylocentrotus purpuratus.</title>
        <authorList>
            <person name="Murali S."/>
            <person name="Liu Y."/>
            <person name="Vee V."/>
            <person name="English A."/>
            <person name="Wang M."/>
            <person name="Skinner E."/>
            <person name="Han Y."/>
            <person name="Muzny D.M."/>
            <person name="Worley K.C."/>
            <person name="Gibbs R.A."/>
        </authorList>
    </citation>
    <scope>NUCLEOTIDE SEQUENCE</scope>
</reference>
<name>A0A7M7SXQ8_STRPU</name>
<evidence type="ECO:0000256" key="2">
    <source>
        <dbReference type="ARBA" id="ARBA00004906"/>
    </source>
</evidence>
<reference evidence="5" key="2">
    <citation type="submission" date="2021-01" db="UniProtKB">
        <authorList>
            <consortium name="EnsemblMetazoa"/>
        </authorList>
    </citation>
    <scope>IDENTIFICATION</scope>
</reference>
<comment type="pathway">
    <text evidence="2">Protein modification; protein ubiquitination.</text>
</comment>
<dbReference type="InterPro" id="IPR040394">
    <property type="entry name" value="FBX25/32"/>
</dbReference>
<dbReference type="SUPFAM" id="SSF81383">
    <property type="entry name" value="F-box domain"/>
    <property type="match status" value="1"/>
</dbReference>
<dbReference type="InterPro" id="IPR036047">
    <property type="entry name" value="F-box-like_dom_sf"/>
</dbReference>
<dbReference type="GO" id="GO:0005634">
    <property type="term" value="C:nucleus"/>
    <property type="evidence" value="ECO:0007669"/>
    <property type="project" value="UniProtKB-SubCell"/>
</dbReference>
<keyword evidence="3" id="KW-0833">Ubl conjugation pathway</keyword>